<reference evidence="2 3" key="1">
    <citation type="submission" date="2024-03" db="EMBL/GenBank/DDBJ databases">
        <title>Draft genome sequence of Pseudonocardia tropica JCM 19149.</title>
        <authorList>
            <person name="Butdee W."/>
            <person name="Duangmal K."/>
        </authorList>
    </citation>
    <scope>NUCLEOTIDE SEQUENCE [LARGE SCALE GENOMIC DNA]</scope>
    <source>
        <strain evidence="2 3">JCM 19149</strain>
    </source>
</reference>
<feature type="region of interest" description="Disordered" evidence="1">
    <location>
        <begin position="596"/>
        <end position="655"/>
    </location>
</feature>
<comment type="caution">
    <text evidence="2">The sequence shown here is derived from an EMBL/GenBank/DDBJ whole genome shotgun (WGS) entry which is preliminary data.</text>
</comment>
<sequence length="694" mass="74840">MTDQEVPIDIVLRKAETLGLRIQRRSDGYQVQCPAHDDRTPSLGVSEGDDGRALLVCRAHCDTEDVVAGLGLTMADLFPDNNHSPATSSRSSPAAPAEYVYRRPDGSESFKVVRRRGKRFHQQRKVGEHWESGGSPEATSLPYNADKIADAERVMVVEGERDADTVERVWGDVATCNAGGAGKWKTAHAEHLRGKDVVVIPDQDAPGRKHSDQVVRSLRGVARSVRVLHPVQGCKDVTDHVEAGYGFDDLRDENESPATGRRSRITWASEIEPEPVTWAWLDEGQGRIAAGTQVIAAGREGTGKSSFGITMGAKISRGTLPGNLHGTPRRVLYVTVEDSWAHTLVPRLIAAEADLSLIGRFDVVTEEEADGALSLPHDNDLLEAEIIANDVALVVVDPLMSVIGLKIDTHKEREVRSALDPLSRIADRTGAVVLGIAHFNKSSGTDVSNMITASGAFKNVARAIFGFARDDEGRVMTQTKNSLGRDDLPSLSYALTPIEIPTRKGTATSVRFDFTGASARSVGDILREAKADTDPDESAERDFTVKWIRDYLLDQGGSAPFSDVVSAARNVDIPERTLKRARLRAGVTSKRTGFQRGATWAFDEPHSGHRAGGVPVRGPDGPNEPHESPGTAGQGHSGHSGHPSDAPRVTGPVDGPDGAAVCNHCDRSSPYPLINGWCRSCAYPSGTDSPYRED</sequence>
<dbReference type="Gene3D" id="3.40.50.300">
    <property type="entry name" value="P-loop containing nucleotide triphosphate hydrolases"/>
    <property type="match status" value="1"/>
</dbReference>
<evidence type="ECO:0000313" key="2">
    <source>
        <dbReference type="EMBL" id="MEQ3541115.1"/>
    </source>
</evidence>
<organism evidence="2 3">
    <name type="scientific">Pseudonocardia tropica</name>
    <dbReference type="NCBI Taxonomy" id="681289"/>
    <lineage>
        <taxon>Bacteria</taxon>
        <taxon>Bacillati</taxon>
        <taxon>Actinomycetota</taxon>
        <taxon>Actinomycetes</taxon>
        <taxon>Pseudonocardiales</taxon>
        <taxon>Pseudonocardiaceae</taxon>
        <taxon>Pseudonocardia</taxon>
    </lineage>
</organism>
<evidence type="ECO:0000256" key="1">
    <source>
        <dbReference type="SAM" id="MobiDB-lite"/>
    </source>
</evidence>
<feature type="region of interest" description="Disordered" evidence="1">
    <location>
        <begin position="116"/>
        <end position="142"/>
    </location>
</feature>
<proteinExistence type="predicted"/>
<dbReference type="InterPro" id="IPR027417">
    <property type="entry name" value="P-loop_NTPase"/>
</dbReference>
<name>A0ABV1JYR5_9PSEU</name>
<dbReference type="SUPFAM" id="SSF52540">
    <property type="entry name" value="P-loop containing nucleoside triphosphate hydrolases"/>
    <property type="match status" value="1"/>
</dbReference>
<dbReference type="Gene3D" id="3.40.1360.10">
    <property type="match status" value="1"/>
</dbReference>
<dbReference type="Proteomes" id="UP001464923">
    <property type="component" value="Unassembled WGS sequence"/>
</dbReference>
<dbReference type="Pfam" id="PF13481">
    <property type="entry name" value="AAA_25"/>
    <property type="match status" value="1"/>
</dbReference>
<protein>
    <submittedName>
        <fullName evidence="2">AAA family ATPase</fullName>
    </submittedName>
</protein>
<dbReference type="SUPFAM" id="SSF110455">
    <property type="entry name" value="Toprim domain"/>
    <property type="match status" value="1"/>
</dbReference>
<evidence type="ECO:0000313" key="3">
    <source>
        <dbReference type="Proteomes" id="UP001464923"/>
    </source>
</evidence>
<keyword evidence="3" id="KW-1185">Reference proteome</keyword>
<dbReference type="EMBL" id="JBEDNP010000012">
    <property type="protein sequence ID" value="MEQ3541115.1"/>
    <property type="molecule type" value="Genomic_DNA"/>
</dbReference>
<gene>
    <name evidence="2" type="ORF">WHI96_20080</name>
</gene>
<dbReference type="RefSeq" id="WP_345644912.1">
    <property type="nucleotide sequence ID" value="NZ_BAABLY010000027.1"/>
</dbReference>
<dbReference type="InterPro" id="IPR034154">
    <property type="entry name" value="TOPRIM_DnaG/twinkle"/>
</dbReference>
<dbReference type="CDD" id="cd01029">
    <property type="entry name" value="TOPRIM_primases"/>
    <property type="match status" value="1"/>
</dbReference>
<accession>A0ABV1JYR5</accession>